<reference evidence="1" key="1">
    <citation type="submission" date="2020-11" db="EMBL/GenBank/DDBJ databases">
        <authorList>
            <consortium name="DOE Joint Genome Institute"/>
            <person name="Ahrendt S."/>
            <person name="Riley R."/>
            <person name="Andreopoulos W."/>
            <person name="Labutti K."/>
            <person name="Pangilinan J."/>
            <person name="Ruiz-Duenas F.J."/>
            <person name="Barrasa J.M."/>
            <person name="Sanchez-Garcia M."/>
            <person name="Camarero S."/>
            <person name="Miyauchi S."/>
            <person name="Serrano A."/>
            <person name="Linde D."/>
            <person name="Babiker R."/>
            <person name="Drula E."/>
            <person name="Ayuso-Fernandez I."/>
            <person name="Pacheco R."/>
            <person name="Padilla G."/>
            <person name="Ferreira P."/>
            <person name="Barriuso J."/>
            <person name="Kellner H."/>
            <person name="Castanera R."/>
            <person name="Alfaro M."/>
            <person name="Ramirez L."/>
            <person name="Pisabarro A.G."/>
            <person name="Kuo A."/>
            <person name="Tritt A."/>
            <person name="Lipzen A."/>
            <person name="He G."/>
            <person name="Yan M."/>
            <person name="Ng V."/>
            <person name="Cullen D."/>
            <person name="Martin F."/>
            <person name="Rosso M.-N."/>
            <person name="Henrissat B."/>
            <person name="Hibbett D."/>
            <person name="Martinez A.T."/>
            <person name="Grigoriev I.V."/>
        </authorList>
    </citation>
    <scope>NUCLEOTIDE SEQUENCE</scope>
    <source>
        <strain evidence="1">CBS 506.95</strain>
    </source>
</reference>
<organism evidence="1 2">
    <name type="scientific">Crepidotus variabilis</name>
    <dbReference type="NCBI Taxonomy" id="179855"/>
    <lineage>
        <taxon>Eukaryota</taxon>
        <taxon>Fungi</taxon>
        <taxon>Dikarya</taxon>
        <taxon>Basidiomycota</taxon>
        <taxon>Agaricomycotina</taxon>
        <taxon>Agaricomycetes</taxon>
        <taxon>Agaricomycetidae</taxon>
        <taxon>Agaricales</taxon>
        <taxon>Agaricineae</taxon>
        <taxon>Crepidotaceae</taxon>
        <taxon>Crepidotus</taxon>
    </lineage>
</organism>
<dbReference type="Gene3D" id="1.25.40.10">
    <property type="entry name" value="Tetratricopeptide repeat domain"/>
    <property type="match status" value="2"/>
</dbReference>
<dbReference type="InterPro" id="IPR011990">
    <property type="entry name" value="TPR-like_helical_dom_sf"/>
</dbReference>
<evidence type="ECO:0000313" key="1">
    <source>
        <dbReference type="EMBL" id="KAF9524438.1"/>
    </source>
</evidence>
<accession>A0A9P6E853</accession>
<dbReference type="EMBL" id="MU157899">
    <property type="protein sequence ID" value="KAF9524438.1"/>
    <property type="molecule type" value="Genomic_DNA"/>
</dbReference>
<dbReference type="OrthoDB" id="10260758at2759"/>
<protein>
    <recommendedName>
        <fullName evidence="3">Tetratricopeptide repeat protein</fullName>
    </recommendedName>
</protein>
<sequence length="468" mass="54677">MKVVPQFISKRFIEKNAELFQQYFAQFSDPSWHTKTIEDLDSIAATLDVPRHNDGDMERAAKMQALSRGYWMNYQRHLGSEGPGRGQEFQERCYDILYKRLGPWNRYTVGAMEGLCRWDIDSDRRAKLVEECISRTDVLKHKGLIGSDVIKDLVRCCLRNGDYEVENVKTLSNLLIIVYEEEYGEESDPVLLEERILLDILIGRKDLQEAVKLAWKLILAWGQKLGAHFEGSDCRARLAEVKMLQGKLDEAETTLHAAKKVSSGWESLPCCDQVIKLYLEQQRWNEAEKWLQATIETKQSMAGKEQQCRTFKFDRDVWDVARQMAPRVREISIWRGEEQGDIARAVYLLHGLYANEHQLATIYVEQKRFEDARQQLEKLVEHNFHLANPVLMANKNLLVSIYLELGLLDDAERMQEIVVRDMDKIFASESENLEIIPALQKLSDIYRKNNHWGKRHDVQMRLLRFRNR</sequence>
<dbReference type="SUPFAM" id="SSF48452">
    <property type="entry name" value="TPR-like"/>
    <property type="match status" value="1"/>
</dbReference>
<evidence type="ECO:0000313" key="2">
    <source>
        <dbReference type="Proteomes" id="UP000807306"/>
    </source>
</evidence>
<evidence type="ECO:0008006" key="3">
    <source>
        <dbReference type="Google" id="ProtNLM"/>
    </source>
</evidence>
<dbReference type="AlphaFoldDB" id="A0A9P6E853"/>
<gene>
    <name evidence="1" type="ORF">CPB83DRAFT_897946</name>
</gene>
<dbReference type="Proteomes" id="UP000807306">
    <property type="component" value="Unassembled WGS sequence"/>
</dbReference>
<comment type="caution">
    <text evidence="1">The sequence shown here is derived from an EMBL/GenBank/DDBJ whole genome shotgun (WGS) entry which is preliminary data.</text>
</comment>
<name>A0A9P6E853_9AGAR</name>
<proteinExistence type="predicted"/>
<keyword evidence="2" id="KW-1185">Reference proteome</keyword>